<feature type="transmembrane region" description="Helical" evidence="1">
    <location>
        <begin position="42"/>
        <end position="60"/>
    </location>
</feature>
<reference evidence="2 3" key="1">
    <citation type="submission" date="2015-03" db="EMBL/GenBank/DDBJ databases">
        <authorList>
            <person name="Abdul Halim M."/>
        </authorList>
    </citation>
    <scope>NUCLEOTIDE SEQUENCE [LARGE SCALE GENOMIC DNA]</scope>
    <source>
        <strain evidence="2 3">ATCC 35681</strain>
    </source>
</reference>
<sequence length="110" mass="12213">MSMTLLERMITIGMVVLGTMMTRFIPFLIFPSGRPTPKYVKYLGNVLPSAALGLLVVYSVRDVNLMSGNHGIPELISIAVVALVHIWRKNMLFSIVSGTVVYMVLVQLLF</sequence>
<dbReference type="OrthoDB" id="308265at2"/>
<keyword evidence="1" id="KW-0812">Transmembrane</keyword>
<accession>A0A0F7CHD2</accession>
<keyword evidence="1" id="KW-1133">Transmembrane helix</keyword>
<dbReference type="PIRSF" id="PIRSF003203">
    <property type="entry name" value="AzlD"/>
    <property type="match status" value="1"/>
</dbReference>
<evidence type="ECO:0000256" key="1">
    <source>
        <dbReference type="SAM" id="Phobius"/>
    </source>
</evidence>
<dbReference type="PATRIC" id="fig|1333534.5.peg.1541"/>
<feature type="transmembrane region" description="Helical" evidence="1">
    <location>
        <begin position="12"/>
        <end position="30"/>
    </location>
</feature>
<feature type="transmembrane region" description="Helical" evidence="1">
    <location>
        <begin position="66"/>
        <end position="84"/>
    </location>
</feature>
<organism evidence="2 3">
    <name type="scientific">Paenibacillus durus ATCC 35681</name>
    <dbReference type="NCBI Taxonomy" id="1333534"/>
    <lineage>
        <taxon>Bacteria</taxon>
        <taxon>Bacillati</taxon>
        <taxon>Bacillota</taxon>
        <taxon>Bacilli</taxon>
        <taxon>Bacillales</taxon>
        <taxon>Paenibacillaceae</taxon>
        <taxon>Paenibacillus</taxon>
    </lineage>
</organism>
<dbReference type="InterPro" id="IPR008407">
    <property type="entry name" value="Brnchd-chn_aa_trnsp_AzlD"/>
</dbReference>
<reference evidence="2 3" key="2">
    <citation type="journal article" date="2016" name="Genome Announc.">
        <title>Genome Sequence of a Gram-Positive Diazotroph, Paenibacillus durus Type Strain ATCC 35681.</title>
        <authorList>
            <person name="Halim M.A."/>
            <person name="Rahman A.Y."/>
            <person name="Sim K.S."/>
            <person name="Yam H.C."/>
            <person name="Rahim A.A."/>
            <person name="Ghazali A.H."/>
            <person name="Najimudin N."/>
        </authorList>
    </citation>
    <scope>NUCLEOTIDE SEQUENCE [LARGE SCALE GENOMIC DNA]</scope>
    <source>
        <strain evidence="2 3">ATCC 35681</strain>
    </source>
</reference>
<dbReference type="Proteomes" id="UP000034189">
    <property type="component" value="Chromosome"/>
</dbReference>
<protein>
    <submittedName>
        <fullName evidence="2">Branched-chain amino acid transporter AzlD</fullName>
    </submittedName>
</protein>
<proteinExistence type="predicted"/>
<gene>
    <name evidence="2" type="ORF">VK70_07035</name>
</gene>
<dbReference type="Pfam" id="PF05437">
    <property type="entry name" value="AzlD"/>
    <property type="match status" value="1"/>
</dbReference>
<evidence type="ECO:0000313" key="3">
    <source>
        <dbReference type="Proteomes" id="UP000034189"/>
    </source>
</evidence>
<name>A0A0F7CHD2_PAEDU</name>
<dbReference type="RefSeq" id="WP_025700499.1">
    <property type="nucleotide sequence ID" value="NZ_ASQQ01000785.1"/>
</dbReference>
<keyword evidence="1" id="KW-0472">Membrane</keyword>
<dbReference type="HOGENOM" id="CLU_144816_1_1_9"/>
<feature type="transmembrane region" description="Helical" evidence="1">
    <location>
        <begin position="91"/>
        <end position="109"/>
    </location>
</feature>
<dbReference type="AlphaFoldDB" id="A0A0F7CHD2"/>
<dbReference type="EMBL" id="CP011114">
    <property type="protein sequence ID" value="AKG34356.1"/>
    <property type="molecule type" value="Genomic_DNA"/>
</dbReference>
<evidence type="ECO:0000313" key="2">
    <source>
        <dbReference type="EMBL" id="AKG34356.1"/>
    </source>
</evidence>